<dbReference type="EMBL" id="JAGQHS010000127">
    <property type="protein sequence ID" value="MCA9757893.1"/>
    <property type="molecule type" value="Genomic_DNA"/>
</dbReference>
<dbReference type="PRINTS" id="PR00445">
    <property type="entry name" value="HUPFHYPC"/>
</dbReference>
<gene>
    <name evidence="2" type="ORF">KDA27_19030</name>
</gene>
<dbReference type="Proteomes" id="UP000739538">
    <property type="component" value="Unassembled WGS sequence"/>
</dbReference>
<protein>
    <submittedName>
        <fullName evidence="2">HypC/HybG/HupF family hydrogenase formation chaperone</fullName>
    </submittedName>
</protein>
<dbReference type="Gene3D" id="2.30.30.140">
    <property type="match status" value="1"/>
</dbReference>
<proteinExistence type="inferred from homology"/>
<sequence>MCLGVPMLVQSIEGFQAHCEAKGIERDVSLFMIQDVDVKPGDYVLVHVGYAIQKLEPEEAAATWQVLDELFESNELEEADPEGAARRE</sequence>
<dbReference type="PANTHER" id="PTHR35177:SF2">
    <property type="entry name" value="HYDROGENASE MATURATION FACTOR HYBG"/>
    <property type="match status" value="1"/>
</dbReference>
<dbReference type="GO" id="GO:0005506">
    <property type="term" value="F:iron ion binding"/>
    <property type="evidence" value="ECO:0007669"/>
    <property type="project" value="TreeGrafter"/>
</dbReference>
<dbReference type="GO" id="GO:1902670">
    <property type="term" value="F:carbon dioxide binding"/>
    <property type="evidence" value="ECO:0007669"/>
    <property type="project" value="TreeGrafter"/>
</dbReference>
<dbReference type="AlphaFoldDB" id="A0A956NHK5"/>
<accession>A0A956NHK5</accession>
<dbReference type="SUPFAM" id="SSF159127">
    <property type="entry name" value="HupF/HypC-like"/>
    <property type="match status" value="1"/>
</dbReference>
<evidence type="ECO:0000313" key="2">
    <source>
        <dbReference type="EMBL" id="MCA9757893.1"/>
    </source>
</evidence>
<dbReference type="NCBIfam" id="TIGR00074">
    <property type="entry name" value="hypC_hupF"/>
    <property type="match status" value="1"/>
</dbReference>
<dbReference type="GO" id="GO:0051604">
    <property type="term" value="P:protein maturation"/>
    <property type="evidence" value="ECO:0007669"/>
    <property type="project" value="TreeGrafter"/>
</dbReference>
<evidence type="ECO:0000256" key="1">
    <source>
        <dbReference type="ARBA" id="ARBA00006018"/>
    </source>
</evidence>
<name>A0A956NHK5_UNCEI</name>
<dbReference type="InterPro" id="IPR001109">
    <property type="entry name" value="Hydrogenase_HupF/HypC"/>
</dbReference>
<organism evidence="2 3">
    <name type="scientific">Eiseniibacteriota bacterium</name>
    <dbReference type="NCBI Taxonomy" id="2212470"/>
    <lineage>
        <taxon>Bacteria</taxon>
        <taxon>Candidatus Eiseniibacteriota</taxon>
    </lineage>
</organism>
<evidence type="ECO:0000313" key="3">
    <source>
        <dbReference type="Proteomes" id="UP000739538"/>
    </source>
</evidence>
<comment type="caution">
    <text evidence="2">The sequence shown here is derived from an EMBL/GenBank/DDBJ whole genome shotgun (WGS) entry which is preliminary data.</text>
</comment>
<reference evidence="2" key="2">
    <citation type="journal article" date="2021" name="Microbiome">
        <title>Successional dynamics and alternative stable states in a saline activated sludge microbial community over 9 years.</title>
        <authorList>
            <person name="Wang Y."/>
            <person name="Ye J."/>
            <person name="Ju F."/>
            <person name="Liu L."/>
            <person name="Boyd J.A."/>
            <person name="Deng Y."/>
            <person name="Parks D.H."/>
            <person name="Jiang X."/>
            <person name="Yin X."/>
            <person name="Woodcroft B.J."/>
            <person name="Tyson G.W."/>
            <person name="Hugenholtz P."/>
            <person name="Polz M.F."/>
            <person name="Zhang T."/>
        </authorList>
    </citation>
    <scope>NUCLEOTIDE SEQUENCE</scope>
    <source>
        <strain evidence="2">HKST-UBA02</strain>
    </source>
</reference>
<dbReference type="Pfam" id="PF01455">
    <property type="entry name" value="HupF_HypC"/>
    <property type="match status" value="1"/>
</dbReference>
<comment type="similarity">
    <text evidence="1">Belongs to the HupF/HypC family.</text>
</comment>
<dbReference type="PANTHER" id="PTHR35177">
    <property type="entry name" value="HYDROGENASE MATURATION FACTOR HYBG"/>
    <property type="match status" value="1"/>
</dbReference>
<reference evidence="2" key="1">
    <citation type="submission" date="2020-04" db="EMBL/GenBank/DDBJ databases">
        <authorList>
            <person name="Zhang T."/>
        </authorList>
    </citation>
    <scope>NUCLEOTIDE SEQUENCE</scope>
    <source>
        <strain evidence="2">HKST-UBA02</strain>
    </source>
</reference>